<dbReference type="EMBL" id="PCSW01000020">
    <property type="protein sequence ID" value="PIP57892.1"/>
    <property type="molecule type" value="Genomic_DNA"/>
</dbReference>
<reference evidence="2 3" key="1">
    <citation type="submission" date="2017-09" db="EMBL/GenBank/DDBJ databases">
        <title>Depth-based differentiation of microbial function through sediment-hosted aquifers and enrichment of novel symbionts in the deep terrestrial subsurface.</title>
        <authorList>
            <person name="Probst A.J."/>
            <person name="Ladd B."/>
            <person name="Jarett J.K."/>
            <person name="Geller-Mcgrath D.E."/>
            <person name="Sieber C.M."/>
            <person name="Emerson J.B."/>
            <person name="Anantharaman K."/>
            <person name="Thomas B.C."/>
            <person name="Malmstrom R."/>
            <person name="Stieglmeier M."/>
            <person name="Klingl A."/>
            <person name="Woyke T."/>
            <person name="Ryan C.M."/>
            <person name="Banfield J.F."/>
        </authorList>
    </citation>
    <scope>NUCLEOTIDE SEQUENCE [LARGE SCALE GENOMIC DNA]</scope>
    <source>
        <strain evidence="2">CG22_combo_CG10-13_8_21_14_all_39_10</strain>
    </source>
</reference>
<comment type="caution">
    <text evidence="2">The sequence shown here is derived from an EMBL/GenBank/DDBJ whole genome shotgun (WGS) entry which is preliminary data.</text>
</comment>
<evidence type="ECO:0000313" key="2">
    <source>
        <dbReference type="EMBL" id="PIP57892.1"/>
    </source>
</evidence>
<proteinExistence type="predicted"/>
<evidence type="ECO:0000313" key="3">
    <source>
        <dbReference type="Proteomes" id="UP000229847"/>
    </source>
</evidence>
<sequence length="36" mass="3900">MVRLTLIVLAISAIVGLFSGGLDFIFTKMLSVFVVK</sequence>
<gene>
    <name evidence="2" type="ORF">COX03_00635</name>
</gene>
<evidence type="ECO:0008006" key="4">
    <source>
        <dbReference type="Google" id="ProtNLM"/>
    </source>
</evidence>
<feature type="transmembrane region" description="Helical" evidence="1">
    <location>
        <begin position="6"/>
        <end position="26"/>
    </location>
</feature>
<keyword evidence="1" id="KW-0472">Membrane</keyword>
<dbReference type="AlphaFoldDB" id="A0A2H0BJQ4"/>
<evidence type="ECO:0000256" key="1">
    <source>
        <dbReference type="SAM" id="Phobius"/>
    </source>
</evidence>
<name>A0A2H0BJQ4_9BACT</name>
<keyword evidence="1" id="KW-1133">Transmembrane helix</keyword>
<organism evidence="2 3">
    <name type="scientific">Candidatus Woesebacteria bacterium CG22_combo_CG10-13_8_21_14_all_39_10</name>
    <dbReference type="NCBI Taxonomy" id="1975059"/>
    <lineage>
        <taxon>Bacteria</taxon>
        <taxon>Candidatus Woeseibacteriota</taxon>
    </lineage>
</organism>
<accession>A0A2H0BJQ4</accession>
<dbReference type="Proteomes" id="UP000229847">
    <property type="component" value="Unassembled WGS sequence"/>
</dbReference>
<protein>
    <recommendedName>
        <fullName evidence="4">Preprotein translocase subunit SecE</fullName>
    </recommendedName>
</protein>
<keyword evidence="1" id="KW-0812">Transmembrane</keyword>